<comment type="similarity">
    <text evidence="8">Belongs to the RNR ribonuclease family. RNase R subfamily.</text>
</comment>
<dbReference type="InterPro" id="IPR004476">
    <property type="entry name" value="RNase_II/RNase_R"/>
</dbReference>
<reference evidence="10 11" key="1">
    <citation type="submission" date="2016-10" db="EMBL/GenBank/DDBJ databases">
        <authorList>
            <person name="de Groot N.N."/>
        </authorList>
    </citation>
    <scope>NUCLEOTIDE SEQUENCE [LARGE SCALE GENOMIC DNA]</scope>
    <source>
        <strain evidence="10 11">Nv1</strain>
    </source>
</reference>
<dbReference type="EC" id="3.1.13.1" evidence="8"/>
<dbReference type="GO" id="GO:0005829">
    <property type="term" value="C:cytosol"/>
    <property type="evidence" value="ECO:0007669"/>
    <property type="project" value="UniProtKB-ARBA"/>
</dbReference>
<dbReference type="NCBIfam" id="TIGR00358">
    <property type="entry name" value="3_prime_RNase"/>
    <property type="match status" value="1"/>
</dbReference>
<evidence type="ECO:0000256" key="5">
    <source>
        <dbReference type="ARBA" id="ARBA00022801"/>
    </source>
</evidence>
<comment type="catalytic activity">
    <reaction evidence="1 8">
        <text>Exonucleolytic cleavage in the 3'- to 5'-direction to yield nucleoside 5'-phosphates.</text>
        <dbReference type="EC" id="3.1.13.1"/>
    </reaction>
</comment>
<evidence type="ECO:0000256" key="2">
    <source>
        <dbReference type="ARBA" id="ARBA00004496"/>
    </source>
</evidence>
<dbReference type="InterPro" id="IPR011129">
    <property type="entry name" value="CSD"/>
</dbReference>
<protein>
    <recommendedName>
        <fullName evidence="8">Ribonuclease R</fullName>
        <shortName evidence="8">RNase R</shortName>
        <ecNumber evidence="8">3.1.13.1</ecNumber>
    </recommendedName>
</protein>
<dbReference type="SUPFAM" id="SSF50249">
    <property type="entry name" value="Nucleic acid-binding proteins"/>
    <property type="match status" value="4"/>
</dbReference>
<dbReference type="HAMAP" id="MF_01895">
    <property type="entry name" value="RNase_R"/>
    <property type="match status" value="1"/>
</dbReference>
<dbReference type="GO" id="GO:0008859">
    <property type="term" value="F:exoribonuclease II activity"/>
    <property type="evidence" value="ECO:0007669"/>
    <property type="project" value="UniProtKB-UniRule"/>
</dbReference>
<dbReference type="InterPro" id="IPR001900">
    <property type="entry name" value="RNase_II/R"/>
</dbReference>
<name>A0A1H7PU55_9PROT</name>
<dbReference type="InterPro" id="IPR040476">
    <property type="entry name" value="CSD2"/>
</dbReference>
<dbReference type="Pfam" id="PF00773">
    <property type="entry name" value="RNB"/>
    <property type="match status" value="1"/>
</dbReference>
<dbReference type="GO" id="GO:0006402">
    <property type="term" value="P:mRNA catabolic process"/>
    <property type="evidence" value="ECO:0007669"/>
    <property type="project" value="TreeGrafter"/>
</dbReference>
<dbReference type="NCBIfam" id="TIGR02063">
    <property type="entry name" value="RNase_R"/>
    <property type="match status" value="1"/>
</dbReference>
<dbReference type="CDD" id="cd04471">
    <property type="entry name" value="S1_RNase_R"/>
    <property type="match status" value="1"/>
</dbReference>
<evidence type="ECO:0000313" key="11">
    <source>
        <dbReference type="Proteomes" id="UP000198620"/>
    </source>
</evidence>
<dbReference type="InterPro" id="IPR013223">
    <property type="entry name" value="RNase_B_OB_dom"/>
</dbReference>
<keyword evidence="3 8" id="KW-0963">Cytoplasm</keyword>
<evidence type="ECO:0000256" key="4">
    <source>
        <dbReference type="ARBA" id="ARBA00022722"/>
    </source>
</evidence>
<evidence type="ECO:0000256" key="1">
    <source>
        <dbReference type="ARBA" id="ARBA00001849"/>
    </source>
</evidence>
<accession>A0A1H7PU55</accession>
<comment type="function">
    <text evidence="8">3'-5' exoribonuclease that releases 5'-nucleoside monophosphates and is involved in maturation of structured RNAs.</text>
</comment>
<dbReference type="InterPro" id="IPR012340">
    <property type="entry name" value="NA-bd_OB-fold"/>
</dbReference>
<comment type="subcellular location">
    <subcellularLocation>
        <location evidence="2 8">Cytoplasm</location>
    </subcellularLocation>
</comment>
<keyword evidence="7 8" id="KW-0694">RNA-binding</keyword>
<proteinExistence type="inferred from homology"/>
<keyword evidence="4 8" id="KW-0540">Nuclease</keyword>
<dbReference type="Pfam" id="PF17876">
    <property type="entry name" value="CSD2"/>
    <property type="match status" value="1"/>
</dbReference>
<dbReference type="Pfam" id="PF00575">
    <property type="entry name" value="S1"/>
    <property type="match status" value="1"/>
</dbReference>
<gene>
    <name evidence="8" type="primary">rnr</name>
    <name evidence="10" type="ORF">SAMN05216387_11017</name>
</gene>
<feature type="domain" description="S1 motif" evidence="9">
    <location>
        <begin position="639"/>
        <end position="720"/>
    </location>
</feature>
<dbReference type="PANTHER" id="PTHR23355:SF9">
    <property type="entry name" value="DIS3-LIKE EXONUCLEASE 2"/>
    <property type="match status" value="1"/>
</dbReference>
<dbReference type="OrthoDB" id="9764149at2"/>
<dbReference type="RefSeq" id="WP_090829129.1">
    <property type="nucleotide sequence ID" value="NZ_FOBH01000010.1"/>
</dbReference>
<evidence type="ECO:0000313" key="10">
    <source>
        <dbReference type="EMBL" id="SEL39360.1"/>
    </source>
</evidence>
<evidence type="ECO:0000259" key="9">
    <source>
        <dbReference type="PROSITE" id="PS50126"/>
    </source>
</evidence>
<organism evidence="10 11">
    <name type="scientific">Nitrosovibrio tenuis</name>
    <dbReference type="NCBI Taxonomy" id="1233"/>
    <lineage>
        <taxon>Bacteria</taxon>
        <taxon>Pseudomonadati</taxon>
        <taxon>Pseudomonadota</taxon>
        <taxon>Betaproteobacteria</taxon>
        <taxon>Nitrosomonadales</taxon>
        <taxon>Nitrosomonadaceae</taxon>
        <taxon>Nitrosovibrio</taxon>
    </lineage>
</organism>
<dbReference type="PROSITE" id="PS01175">
    <property type="entry name" value="RIBONUCLEASE_II"/>
    <property type="match status" value="1"/>
</dbReference>
<evidence type="ECO:0000256" key="7">
    <source>
        <dbReference type="ARBA" id="ARBA00022884"/>
    </source>
</evidence>
<dbReference type="AlphaFoldDB" id="A0A1H7PU55"/>
<dbReference type="STRING" id="1233.SAMN05216387_11017"/>
<dbReference type="FunFam" id="2.40.50.140:FF:000213">
    <property type="entry name" value="Ribonuclease R"/>
    <property type="match status" value="1"/>
</dbReference>
<dbReference type="InterPro" id="IPR022966">
    <property type="entry name" value="RNase_II/R_CS"/>
</dbReference>
<dbReference type="InterPro" id="IPR011805">
    <property type="entry name" value="RNase_R"/>
</dbReference>
<dbReference type="InterPro" id="IPR003029">
    <property type="entry name" value="S1_domain"/>
</dbReference>
<dbReference type="SMART" id="SM00357">
    <property type="entry name" value="CSP"/>
    <property type="match status" value="1"/>
</dbReference>
<dbReference type="Gene3D" id="2.40.50.140">
    <property type="entry name" value="Nucleic acid-binding proteins"/>
    <property type="match status" value="2"/>
</dbReference>
<dbReference type="SMART" id="SM00316">
    <property type="entry name" value="S1"/>
    <property type="match status" value="1"/>
</dbReference>
<dbReference type="Proteomes" id="UP000198620">
    <property type="component" value="Unassembled WGS sequence"/>
</dbReference>
<keyword evidence="11" id="KW-1185">Reference proteome</keyword>
<evidence type="ECO:0000256" key="8">
    <source>
        <dbReference type="HAMAP-Rule" id="MF_01895"/>
    </source>
</evidence>
<keyword evidence="5 8" id="KW-0378">Hydrolase</keyword>
<dbReference type="InterPro" id="IPR050180">
    <property type="entry name" value="RNR_Ribonuclease"/>
</dbReference>
<keyword evidence="6 8" id="KW-0269">Exonuclease</keyword>
<dbReference type="GO" id="GO:0003723">
    <property type="term" value="F:RNA binding"/>
    <property type="evidence" value="ECO:0007669"/>
    <property type="project" value="UniProtKB-UniRule"/>
</dbReference>
<dbReference type="EMBL" id="FOBH01000010">
    <property type="protein sequence ID" value="SEL39360.1"/>
    <property type="molecule type" value="Genomic_DNA"/>
</dbReference>
<dbReference type="PANTHER" id="PTHR23355">
    <property type="entry name" value="RIBONUCLEASE"/>
    <property type="match status" value="1"/>
</dbReference>
<dbReference type="PROSITE" id="PS50126">
    <property type="entry name" value="S1"/>
    <property type="match status" value="1"/>
</dbReference>
<sequence>MSIKKKHKLRDLDPYLQREKERYTHALPSREFILQILKEQGIPVNEKALHDLLQISEEENEIFDRRLSAMLREGQIMRNRKGDICVVEKLDLIKGRVQGHADGFGFLIPDDGSPDLFLSAKEMHKVLHGDHVMVRETGVDRRGRREGTIVEVLERGVTQLVGRLHADHGVLYVEAENKRISQDILIPREESMGANAGQIVMVEIIQQPSKHAQPIGRIIEVVGNYTAPGMEIEIALRKHDLPHQFSPEIEKLSAKFPGAVQKRELTNREDLRHLPLVTIDGETARDFDDAVYCERDGKGYKLYVAIADVSHYVRPLDVLDREAFNRGNSVYFPRRVIPMLPEVLSNGLCSLNPQVDRLCMVCEMSLDDAGNFREYRFFQAVMHSHARLTYTKVAAMLEDPKGEEARHYESLLPGIQLLYKLFKVLLKARKKRGAIDFETIETQMIFNDQGKIERILPVKRNDAHRLIEECMLAANVCASDFLQKHKQPTLYRIHEGPTPEKLVALRDFLKEFGVQLGGGNQPTAKDYARTLAKIKDRPDAQLLQTVMLRSLSQAVYSPDNIGHFGLAYESYTHFTSPIRRYPDLLVHRAIKAVLNSSVYSPGDWHELGEHCSQTERRADDASRDVESWLKCYYMQDRIGEDFDGVISGVTGFGLFVALDGIYVEGLVHISELPSDYFHFDAAKHMLLGERSGRRYRLGDRIRVKLVRVDLEASKIDFVLAADNHR</sequence>
<evidence type="ECO:0000256" key="6">
    <source>
        <dbReference type="ARBA" id="ARBA00022839"/>
    </source>
</evidence>
<dbReference type="Pfam" id="PF08206">
    <property type="entry name" value="OB_RNB"/>
    <property type="match status" value="1"/>
</dbReference>
<dbReference type="SMART" id="SM00955">
    <property type="entry name" value="RNB"/>
    <property type="match status" value="1"/>
</dbReference>
<evidence type="ECO:0000256" key="3">
    <source>
        <dbReference type="ARBA" id="ARBA00022490"/>
    </source>
</evidence>